<evidence type="ECO:0000256" key="4">
    <source>
        <dbReference type="ARBA" id="ARBA00023065"/>
    </source>
</evidence>
<evidence type="ECO:0000256" key="5">
    <source>
        <dbReference type="ARBA" id="ARBA00023136"/>
    </source>
</evidence>
<gene>
    <name evidence="7" type="ORF">Megvenef_00908</name>
</gene>
<evidence type="ECO:0000313" key="7">
    <source>
        <dbReference type="EMBL" id="MEA0970939.1"/>
    </source>
</evidence>
<dbReference type="PRINTS" id="PR00125">
    <property type="entry name" value="ATPASEDELTA"/>
</dbReference>
<evidence type="ECO:0000256" key="6">
    <source>
        <dbReference type="ARBA" id="ARBA00023310"/>
    </source>
</evidence>
<keyword evidence="6" id="KW-0066">ATP synthesis</keyword>
<evidence type="ECO:0000256" key="1">
    <source>
        <dbReference type="ARBA" id="ARBA00004370"/>
    </source>
</evidence>
<comment type="caution">
    <text evidence="7">The sequence shown here is derived from an EMBL/GenBank/DDBJ whole genome shotgun (WGS) entry which is preliminary data.</text>
</comment>
<protein>
    <submittedName>
        <fullName evidence="7">ATP synthase subunit delta C-terminal domain protein</fullName>
    </submittedName>
</protein>
<dbReference type="InterPro" id="IPR000711">
    <property type="entry name" value="ATPase_OSCP/dsu"/>
</dbReference>
<evidence type="ECO:0000256" key="3">
    <source>
        <dbReference type="ARBA" id="ARBA00022781"/>
    </source>
</evidence>
<keyword evidence="2" id="KW-0813">Transport</keyword>
<name>A0ABU5NCQ7_9RICK</name>
<evidence type="ECO:0000256" key="2">
    <source>
        <dbReference type="ARBA" id="ARBA00022448"/>
    </source>
</evidence>
<evidence type="ECO:0000313" key="8">
    <source>
        <dbReference type="Proteomes" id="UP001291687"/>
    </source>
</evidence>
<keyword evidence="4" id="KW-0406">Ion transport</keyword>
<dbReference type="Pfam" id="PF00213">
    <property type="entry name" value="OSCP"/>
    <property type="match status" value="1"/>
</dbReference>
<keyword evidence="5" id="KW-0472">Membrane</keyword>
<dbReference type="Proteomes" id="UP001291687">
    <property type="component" value="Unassembled WGS sequence"/>
</dbReference>
<keyword evidence="8" id="KW-1185">Reference proteome</keyword>
<comment type="subcellular location">
    <subcellularLocation>
        <location evidence="1">Membrane</location>
    </subcellularLocation>
</comment>
<keyword evidence="3" id="KW-0375">Hydrogen ion transport</keyword>
<dbReference type="EMBL" id="JARJFB010000063">
    <property type="protein sequence ID" value="MEA0970939.1"/>
    <property type="molecule type" value="Genomic_DNA"/>
</dbReference>
<organism evidence="7 8">
    <name type="scientific">Candidatus Megaera venefica</name>
    <dbReference type="NCBI Taxonomy" id="2055910"/>
    <lineage>
        <taxon>Bacteria</taxon>
        <taxon>Pseudomonadati</taxon>
        <taxon>Pseudomonadota</taxon>
        <taxon>Alphaproteobacteria</taxon>
        <taxon>Rickettsiales</taxon>
        <taxon>Rickettsiaceae</taxon>
        <taxon>Candidatus Megaera</taxon>
    </lineage>
</organism>
<reference evidence="7 8" key="1">
    <citation type="submission" date="2023-03" db="EMBL/GenBank/DDBJ databases">
        <title>Host association and intracellularity evolved multiple times independently in the Rickettsiales.</title>
        <authorList>
            <person name="Castelli M."/>
            <person name="Nardi T."/>
            <person name="Gammuto L."/>
            <person name="Bellinzona G."/>
            <person name="Sabaneyeva E."/>
            <person name="Potekhin A."/>
            <person name="Serra V."/>
            <person name="Petroni G."/>
            <person name="Sassera D."/>
        </authorList>
    </citation>
    <scope>NUCLEOTIDE SEQUENCE [LARGE SCALE GENOMIC DNA]</scope>
    <source>
        <strain evidence="7 8">Sr 2-6</strain>
    </source>
</reference>
<accession>A0ABU5NCQ7</accession>
<proteinExistence type="predicted"/>
<sequence>MSAFKLEKKEMEFIRNLLESELDKKIELEHSVDESLLGGVIVKYDSNLIDCSVQGMLDRIQKIAARL</sequence>